<evidence type="ECO:0000313" key="3">
    <source>
        <dbReference type="RefSeq" id="XP_022334203.1"/>
    </source>
</evidence>
<evidence type="ECO:0000313" key="2">
    <source>
        <dbReference type="Proteomes" id="UP000694844"/>
    </source>
</evidence>
<dbReference type="KEGG" id="cvn:111131118"/>
<protein>
    <submittedName>
        <fullName evidence="3">Uncharacterized protein LOC111131118 isoform X1</fullName>
    </submittedName>
</protein>
<evidence type="ECO:0000256" key="1">
    <source>
        <dbReference type="SAM" id="MobiDB-lite"/>
    </source>
</evidence>
<feature type="compositionally biased region" description="Acidic residues" evidence="1">
    <location>
        <begin position="193"/>
        <end position="207"/>
    </location>
</feature>
<accession>A0A8B8E366</accession>
<name>A0A8B8E366_CRAVI</name>
<dbReference type="RefSeq" id="XP_022334203.1">
    <property type="nucleotide sequence ID" value="XM_022478495.1"/>
</dbReference>
<gene>
    <name evidence="3" type="primary">LOC111131118</name>
</gene>
<dbReference type="GeneID" id="111131118"/>
<feature type="compositionally biased region" description="Polar residues" evidence="1">
    <location>
        <begin position="239"/>
        <end position="256"/>
    </location>
</feature>
<dbReference type="OrthoDB" id="6110747at2759"/>
<proteinExistence type="predicted"/>
<organism evidence="2 3">
    <name type="scientific">Crassostrea virginica</name>
    <name type="common">Eastern oyster</name>
    <dbReference type="NCBI Taxonomy" id="6565"/>
    <lineage>
        <taxon>Eukaryota</taxon>
        <taxon>Metazoa</taxon>
        <taxon>Spiralia</taxon>
        <taxon>Lophotrochozoa</taxon>
        <taxon>Mollusca</taxon>
        <taxon>Bivalvia</taxon>
        <taxon>Autobranchia</taxon>
        <taxon>Pteriomorphia</taxon>
        <taxon>Ostreida</taxon>
        <taxon>Ostreoidea</taxon>
        <taxon>Ostreidae</taxon>
        <taxon>Crassostrea</taxon>
    </lineage>
</organism>
<keyword evidence="2" id="KW-1185">Reference proteome</keyword>
<dbReference type="Proteomes" id="UP000694844">
    <property type="component" value="Chromosome 4"/>
</dbReference>
<feature type="region of interest" description="Disordered" evidence="1">
    <location>
        <begin position="178"/>
        <end position="280"/>
    </location>
</feature>
<dbReference type="AlphaFoldDB" id="A0A8B8E366"/>
<reference evidence="3" key="1">
    <citation type="submission" date="2025-08" db="UniProtKB">
        <authorList>
            <consortium name="RefSeq"/>
        </authorList>
    </citation>
    <scope>IDENTIFICATION</scope>
    <source>
        <tissue evidence="3">Whole sample</tissue>
    </source>
</reference>
<sequence length="280" mass="32379">MPLKTATAIDVFSVSGGIQRNTEMPQVHNRSLTLSMDSSAFNKNSRFMSTIRMTEGAKRKIRAFNTVENRLTKIRLNFYNRHEDIQRYQLERKKQTVLEGAKKRNAYKMVVANHSISKSPDYHKALDDTYTAHALRHEIKKMLNYIEPNKVRERNARNLVNENKKRYDEILSRNRKSIVELFPPSGQKKPTDYESDFESDSEDEEPPEVSPRKIQQARPMLPFRRQGVTRAFIMEKNVRGQNSEESSNKATTSMEGQSLDLPPVTLKKEIPPDLRIPVAS</sequence>